<keyword evidence="3 6" id="KW-0328">Glycosyltransferase</keyword>
<dbReference type="CDD" id="cd06223">
    <property type="entry name" value="PRTases_typeI"/>
    <property type="match status" value="1"/>
</dbReference>
<evidence type="ECO:0000259" key="7">
    <source>
        <dbReference type="Pfam" id="PF00156"/>
    </source>
</evidence>
<reference evidence="8 9" key="1">
    <citation type="submission" date="2021-12" db="EMBL/GenBank/DDBJ databases">
        <title>Discovery of the Pendulisporaceae a myxobacterial family with distinct sporulation behavior and unique specialized metabolism.</title>
        <authorList>
            <person name="Garcia R."/>
            <person name="Popoff A."/>
            <person name="Bader C.D."/>
            <person name="Loehr J."/>
            <person name="Walesch S."/>
            <person name="Walt C."/>
            <person name="Boldt J."/>
            <person name="Bunk B."/>
            <person name="Haeckl F.J.F.P.J."/>
            <person name="Gunesch A.P."/>
            <person name="Birkelbach J."/>
            <person name="Nuebel U."/>
            <person name="Pietschmann T."/>
            <person name="Bach T."/>
            <person name="Mueller R."/>
        </authorList>
    </citation>
    <scope>NUCLEOTIDE SEQUENCE [LARGE SCALE GENOMIC DNA]</scope>
    <source>
        <strain evidence="8 9">MSr11954</strain>
    </source>
</reference>
<evidence type="ECO:0000256" key="4">
    <source>
        <dbReference type="ARBA" id="ARBA00022679"/>
    </source>
</evidence>
<protein>
    <recommendedName>
        <fullName evidence="2 6">Orotate phosphoribosyltransferase</fullName>
        <shortName evidence="6">OPRT</shortName>
        <shortName evidence="6">OPRTase</shortName>
        <ecNumber evidence="2 6">2.4.2.10</ecNumber>
    </recommendedName>
</protein>
<dbReference type="Pfam" id="PF00156">
    <property type="entry name" value="Pribosyltran"/>
    <property type="match status" value="1"/>
</dbReference>
<keyword evidence="5 6" id="KW-0665">Pyrimidine biosynthesis</keyword>
<dbReference type="InterPro" id="IPR029057">
    <property type="entry name" value="PRTase-like"/>
</dbReference>
<dbReference type="InterPro" id="IPR023031">
    <property type="entry name" value="OPRT"/>
</dbReference>
<evidence type="ECO:0000256" key="3">
    <source>
        <dbReference type="ARBA" id="ARBA00022676"/>
    </source>
</evidence>
<dbReference type="PANTHER" id="PTHR19278:SF9">
    <property type="entry name" value="URIDINE 5'-MONOPHOSPHATE SYNTHASE"/>
    <property type="match status" value="1"/>
</dbReference>
<keyword evidence="9" id="KW-1185">Reference proteome</keyword>
<dbReference type="RefSeq" id="WP_394828271.1">
    <property type="nucleotide sequence ID" value="NZ_CP089984.1"/>
</dbReference>
<dbReference type="Gene3D" id="3.40.50.2020">
    <property type="match status" value="1"/>
</dbReference>
<comment type="pathway">
    <text evidence="1 6">Pyrimidine metabolism; UMP biosynthesis via de novo pathway; UMP from orotate: step 1/2.</text>
</comment>
<evidence type="ECO:0000256" key="5">
    <source>
        <dbReference type="ARBA" id="ARBA00022975"/>
    </source>
</evidence>
<evidence type="ECO:0000313" key="8">
    <source>
        <dbReference type="EMBL" id="WXB18640.1"/>
    </source>
</evidence>
<comment type="caution">
    <text evidence="6">Lacks conserved residue(s) required for the propagation of feature annotation.</text>
</comment>
<accession>A0ABZ2M827</accession>
<dbReference type="HAMAP" id="MF_01208">
    <property type="entry name" value="PyrE"/>
    <property type="match status" value="1"/>
</dbReference>
<comment type="function">
    <text evidence="6">Catalyzes the transfer of a ribosyl phosphate group from 5-phosphoribose 1-diphosphate to orotate, leading to the formation of orotidine monophosphate (OMP).</text>
</comment>
<name>A0ABZ2M827_9BACT</name>
<dbReference type="Proteomes" id="UP001370348">
    <property type="component" value="Chromosome"/>
</dbReference>
<keyword evidence="4 6" id="KW-0808">Transferase</keyword>
<organism evidence="8 9">
    <name type="scientific">Pendulispora albinea</name>
    <dbReference type="NCBI Taxonomy" id="2741071"/>
    <lineage>
        <taxon>Bacteria</taxon>
        <taxon>Pseudomonadati</taxon>
        <taxon>Myxococcota</taxon>
        <taxon>Myxococcia</taxon>
        <taxon>Myxococcales</taxon>
        <taxon>Sorangiineae</taxon>
        <taxon>Pendulisporaceae</taxon>
        <taxon>Pendulispora</taxon>
    </lineage>
</organism>
<comment type="catalytic activity">
    <reaction evidence="6">
        <text>orotidine 5'-phosphate + diphosphate = orotate + 5-phospho-alpha-D-ribose 1-diphosphate</text>
        <dbReference type="Rhea" id="RHEA:10380"/>
        <dbReference type="ChEBI" id="CHEBI:30839"/>
        <dbReference type="ChEBI" id="CHEBI:33019"/>
        <dbReference type="ChEBI" id="CHEBI:57538"/>
        <dbReference type="ChEBI" id="CHEBI:58017"/>
        <dbReference type="EC" id="2.4.2.10"/>
    </reaction>
</comment>
<sequence length="199" mass="21165">MSDIEMVPGLAALFDIRRGHFELESGHHGDLWLELGALFLHPRRIARLAQELARRIAPSGVDAICGPLEGGAFLAQSVASELDIEFHYSEREKHSERGGLYSVAYRIPRALHAALSGKRVAVVDDVINAGSAIRATWTALEACGAKPSALGALLVLGSAAEHYARDKGVPLVSLGALTNSLWSPAECPLCKAAVPLDPT</sequence>
<dbReference type="EC" id="2.4.2.10" evidence="2 6"/>
<dbReference type="EMBL" id="CP089984">
    <property type="protein sequence ID" value="WXB18640.1"/>
    <property type="molecule type" value="Genomic_DNA"/>
</dbReference>
<gene>
    <name evidence="6" type="primary">pyrE</name>
    <name evidence="8" type="ORF">LZC94_15550</name>
</gene>
<feature type="domain" description="Phosphoribosyltransferase" evidence="7">
    <location>
        <begin position="43"/>
        <end position="149"/>
    </location>
</feature>
<evidence type="ECO:0000256" key="1">
    <source>
        <dbReference type="ARBA" id="ARBA00004889"/>
    </source>
</evidence>
<dbReference type="InterPro" id="IPR000836">
    <property type="entry name" value="PRTase_dom"/>
</dbReference>
<evidence type="ECO:0000313" key="9">
    <source>
        <dbReference type="Proteomes" id="UP001370348"/>
    </source>
</evidence>
<comment type="similarity">
    <text evidence="6">Belongs to the purine/pyrimidine phosphoribosyltransferase family. PyrE subfamily.</text>
</comment>
<feature type="binding site" evidence="6">
    <location>
        <position position="94"/>
    </location>
    <ligand>
        <name>5-phospho-alpha-D-ribose 1-diphosphate</name>
        <dbReference type="ChEBI" id="CHEBI:58017"/>
        <note>ligand shared between dimeric partners</note>
    </ligand>
</feature>
<dbReference type="SUPFAM" id="SSF53271">
    <property type="entry name" value="PRTase-like"/>
    <property type="match status" value="1"/>
</dbReference>
<evidence type="ECO:0000256" key="2">
    <source>
        <dbReference type="ARBA" id="ARBA00011971"/>
    </source>
</evidence>
<comment type="cofactor">
    <cofactor evidence="6">
        <name>Mg(2+)</name>
        <dbReference type="ChEBI" id="CHEBI:18420"/>
    </cofactor>
</comment>
<evidence type="ECO:0000256" key="6">
    <source>
        <dbReference type="HAMAP-Rule" id="MF_01208"/>
    </source>
</evidence>
<keyword evidence="6" id="KW-0460">Magnesium</keyword>
<proteinExistence type="inferred from homology"/>
<comment type="subunit">
    <text evidence="6">Homodimer.</text>
</comment>
<feature type="binding site" description="in other chain" evidence="6">
    <location>
        <begin position="124"/>
        <end position="132"/>
    </location>
    <ligand>
        <name>5-phospho-alpha-D-ribose 1-diphosphate</name>
        <dbReference type="ChEBI" id="CHEBI:58017"/>
        <note>ligand shared between dimeric partners</note>
    </ligand>
</feature>
<dbReference type="PANTHER" id="PTHR19278">
    <property type="entry name" value="OROTATE PHOSPHORIBOSYLTRANSFERASE"/>
    <property type="match status" value="1"/>
</dbReference>